<dbReference type="InterPro" id="IPR002104">
    <property type="entry name" value="Integrase_catalytic"/>
</dbReference>
<dbReference type="InterPro" id="IPR011010">
    <property type="entry name" value="DNA_brk_join_enz"/>
</dbReference>
<feature type="domain" description="Tyr recombinase" evidence="2">
    <location>
        <begin position="26"/>
        <end position="170"/>
    </location>
</feature>
<dbReference type="Pfam" id="PF00589">
    <property type="entry name" value="Phage_integrase"/>
    <property type="match status" value="1"/>
</dbReference>
<organism evidence="3 4">
    <name type="scientific">Labedaea rhizosphaerae</name>
    <dbReference type="NCBI Taxonomy" id="598644"/>
    <lineage>
        <taxon>Bacteria</taxon>
        <taxon>Bacillati</taxon>
        <taxon>Actinomycetota</taxon>
        <taxon>Actinomycetes</taxon>
        <taxon>Pseudonocardiales</taxon>
        <taxon>Pseudonocardiaceae</taxon>
        <taxon>Labedaea</taxon>
    </lineage>
</organism>
<keyword evidence="4" id="KW-1185">Reference proteome</keyword>
<dbReference type="PROSITE" id="PS51898">
    <property type="entry name" value="TYR_RECOMBINASE"/>
    <property type="match status" value="1"/>
</dbReference>
<dbReference type="GO" id="GO:0003677">
    <property type="term" value="F:DNA binding"/>
    <property type="evidence" value="ECO:0007669"/>
    <property type="project" value="InterPro"/>
</dbReference>
<proteinExistence type="predicted"/>
<dbReference type="Gene3D" id="1.10.443.10">
    <property type="entry name" value="Intergrase catalytic core"/>
    <property type="match status" value="1"/>
</dbReference>
<dbReference type="OrthoDB" id="1822491at2"/>
<name>A0A4R6S3H3_LABRH</name>
<dbReference type="GO" id="GO:0006310">
    <property type="term" value="P:DNA recombination"/>
    <property type="evidence" value="ECO:0007669"/>
    <property type="project" value="UniProtKB-KW"/>
</dbReference>
<dbReference type="Proteomes" id="UP000295444">
    <property type="component" value="Unassembled WGS sequence"/>
</dbReference>
<dbReference type="SUPFAM" id="SSF56349">
    <property type="entry name" value="DNA breaking-rejoining enzymes"/>
    <property type="match status" value="1"/>
</dbReference>
<keyword evidence="1" id="KW-0233">DNA recombination</keyword>
<dbReference type="AlphaFoldDB" id="A0A4R6S3H3"/>
<dbReference type="GO" id="GO:0015074">
    <property type="term" value="P:DNA integration"/>
    <property type="evidence" value="ECO:0007669"/>
    <property type="project" value="InterPro"/>
</dbReference>
<accession>A0A4R6S3H3</accession>
<sequence length="170" mass="19202">MWRCRALIAKHPCHGKSVKAPKAAQKRIVPWPEEQVWAVQKALPERFRVLVDLAAGLGLRQGECLGLAVEDVDFPHNVVHVRRQVKTVRHKHVFALPKYDKTRDVPLSEPVKLALAEHIHRFPPKAITLPWDVPDGQPRTVELLVTSVRRLEVAANELQPELLEEGSQGV</sequence>
<protein>
    <submittedName>
        <fullName evidence="3">Phage integrase family protein</fullName>
    </submittedName>
</protein>
<evidence type="ECO:0000256" key="1">
    <source>
        <dbReference type="ARBA" id="ARBA00023172"/>
    </source>
</evidence>
<comment type="caution">
    <text evidence="3">The sequence shown here is derived from an EMBL/GenBank/DDBJ whole genome shotgun (WGS) entry which is preliminary data.</text>
</comment>
<evidence type="ECO:0000313" key="4">
    <source>
        <dbReference type="Proteomes" id="UP000295444"/>
    </source>
</evidence>
<gene>
    <name evidence="3" type="ORF">EV186_106158</name>
</gene>
<evidence type="ECO:0000313" key="3">
    <source>
        <dbReference type="EMBL" id="TDP93764.1"/>
    </source>
</evidence>
<reference evidence="3 4" key="1">
    <citation type="submission" date="2019-03" db="EMBL/GenBank/DDBJ databases">
        <title>Genomic Encyclopedia of Type Strains, Phase IV (KMG-IV): sequencing the most valuable type-strain genomes for metagenomic binning, comparative biology and taxonomic classification.</title>
        <authorList>
            <person name="Goeker M."/>
        </authorList>
    </citation>
    <scope>NUCLEOTIDE SEQUENCE [LARGE SCALE GENOMIC DNA]</scope>
    <source>
        <strain evidence="3 4">DSM 45361</strain>
    </source>
</reference>
<dbReference type="InterPro" id="IPR013762">
    <property type="entry name" value="Integrase-like_cat_sf"/>
</dbReference>
<dbReference type="EMBL" id="SNXZ01000006">
    <property type="protein sequence ID" value="TDP93764.1"/>
    <property type="molecule type" value="Genomic_DNA"/>
</dbReference>
<evidence type="ECO:0000259" key="2">
    <source>
        <dbReference type="PROSITE" id="PS51898"/>
    </source>
</evidence>